<feature type="domain" description="Beta-ketoacyl-[acyl-carrier-protein] synthase III N-terminal" evidence="11">
    <location>
        <begin position="123"/>
        <end position="200"/>
    </location>
</feature>
<dbReference type="GO" id="GO:0006633">
    <property type="term" value="P:fatty acid biosynthetic process"/>
    <property type="evidence" value="ECO:0007669"/>
    <property type="project" value="UniProtKB-KW"/>
</dbReference>
<keyword evidence="13" id="KW-1185">Reference proteome</keyword>
<dbReference type="InterPro" id="IPR004655">
    <property type="entry name" value="FabH"/>
</dbReference>
<evidence type="ECO:0000256" key="2">
    <source>
        <dbReference type="ARBA" id="ARBA00008642"/>
    </source>
</evidence>
<name>A0A285IZ17_9ACTN</name>
<protein>
    <submittedName>
        <fullName evidence="12">3-oxoacyl-[acyl-carrier-protein] synthase-3</fullName>
    </submittedName>
</protein>
<comment type="similarity">
    <text evidence="2">Belongs to the thiolase-like superfamily. FabH family.</text>
</comment>
<dbReference type="Proteomes" id="UP000219612">
    <property type="component" value="Unassembled WGS sequence"/>
</dbReference>
<evidence type="ECO:0000313" key="13">
    <source>
        <dbReference type="Proteomes" id="UP000219612"/>
    </source>
</evidence>
<keyword evidence="6" id="KW-0443">Lipid metabolism</keyword>
<keyword evidence="3" id="KW-0444">Lipid biosynthesis</keyword>
<evidence type="ECO:0000256" key="8">
    <source>
        <dbReference type="ARBA" id="ARBA00023268"/>
    </source>
</evidence>
<feature type="domain" description="Beta-ketoacyl-[acyl-carrier-protein] synthase III C-terminal" evidence="10">
    <location>
        <begin position="237"/>
        <end position="321"/>
    </location>
</feature>
<evidence type="ECO:0000256" key="4">
    <source>
        <dbReference type="ARBA" id="ARBA00022679"/>
    </source>
</evidence>
<dbReference type="CDD" id="cd00830">
    <property type="entry name" value="KAS_III"/>
    <property type="match status" value="1"/>
</dbReference>
<dbReference type="Gene3D" id="3.40.47.10">
    <property type="match status" value="1"/>
</dbReference>
<dbReference type="OrthoDB" id="9815506at2"/>
<dbReference type="NCBIfam" id="TIGR00747">
    <property type="entry name" value="fabH"/>
    <property type="match status" value="1"/>
</dbReference>
<organism evidence="12 13">
    <name type="scientific">Paractinoplanes atraurantiacus</name>
    <dbReference type="NCBI Taxonomy" id="1036182"/>
    <lineage>
        <taxon>Bacteria</taxon>
        <taxon>Bacillati</taxon>
        <taxon>Actinomycetota</taxon>
        <taxon>Actinomycetes</taxon>
        <taxon>Micromonosporales</taxon>
        <taxon>Micromonosporaceae</taxon>
        <taxon>Paractinoplanes</taxon>
    </lineage>
</organism>
<evidence type="ECO:0000256" key="3">
    <source>
        <dbReference type="ARBA" id="ARBA00022516"/>
    </source>
</evidence>
<dbReference type="NCBIfam" id="NF006829">
    <property type="entry name" value="PRK09352.1"/>
    <property type="match status" value="1"/>
</dbReference>
<evidence type="ECO:0000256" key="5">
    <source>
        <dbReference type="ARBA" id="ARBA00022832"/>
    </source>
</evidence>
<dbReference type="GO" id="GO:0004315">
    <property type="term" value="F:3-oxoacyl-[acyl-carrier-protein] synthase activity"/>
    <property type="evidence" value="ECO:0007669"/>
    <property type="project" value="InterPro"/>
</dbReference>
<evidence type="ECO:0000313" key="12">
    <source>
        <dbReference type="EMBL" id="SNY53208.1"/>
    </source>
</evidence>
<sequence>MLVLHVMANPLQCRAGHPGSRILSVAAYRPRTEVGNEAIAALIDSSDEWIRRRCGIESRRRAAPDEDLVTMATAAASKALADAGVEPRDVSAVLVATMSHRGRATTVAPLVADALGATSAAAMDLGAACAGFPYALATADALVRSGAAGHVVLVGAERMTDIIDERDRGTAFLFGDGAGAVVVGPAPTCGIGPVVWGADGSKSEVLRYDESGILRMAGPEVFRWATSVIPDLARRALDAAGIAAADLAAFIPHQANLRITSAAAKALELGPHVKVATDIITNGNTGAASIPQAMAALPDTTGPALLVGFGAGLSYAAQVITLP</sequence>
<dbReference type="PANTHER" id="PTHR43091">
    <property type="entry name" value="3-OXOACYL-[ACYL-CARRIER-PROTEIN] SYNTHASE"/>
    <property type="match status" value="1"/>
</dbReference>
<accession>A0A285IZ17</accession>
<dbReference type="InterPro" id="IPR013751">
    <property type="entry name" value="ACP_syn_III_N"/>
</dbReference>
<reference evidence="12 13" key="1">
    <citation type="submission" date="2017-09" db="EMBL/GenBank/DDBJ databases">
        <authorList>
            <person name="Ehlers B."/>
            <person name="Leendertz F.H."/>
        </authorList>
    </citation>
    <scope>NUCLEOTIDE SEQUENCE [LARGE SCALE GENOMIC DNA]</scope>
    <source>
        <strain evidence="12 13">CGMCC 4.6857</strain>
    </source>
</reference>
<keyword evidence="7" id="KW-0275">Fatty acid biosynthesis</keyword>
<dbReference type="Pfam" id="PF08541">
    <property type="entry name" value="ACP_syn_III_C"/>
    <property type="match status" value="1"/>
</dbReference>
<evidence type="ECO:0000256" key="6">
    <source>
        <dbReference type="ARBA" id="ARBA00023098"/>
    </source>
</evidence>
<comment type="pathway">
    <text evidence="1">Lipid metabolism.</text>
</comment>
<dbReference type="AlphaFoldDB" id="A0A285IZ17"/>
<dbReference type="EMBL" id="OBDY01000013">
    <property type="protein sequence ID" value="SNY53208.1"/>
    <property type="molecule type" value="Genomic_DNA"/>
</dbReference>
<dbReference type="SUPFAM" id="SSF53901">
    <property type="entry name" value="Thiolase-like"/>
    <property type="match status" value="1"/>
</dbReference>
<proteinExistence type="inferred from homology"/>
<keyword evidence="8" id="KW-0511">Multifunctional enzyme</keyword>
<evidence type="ECO:0000259" key="10">
    <source>
        <dbReference type="Pfam" id="PF08541"/>
    </source>
</evidence>
<dbReference type="Pfam" id="PF08545">
    <property type="entry name" value="ACP_syn_III"/>
    <property type="match status" value="1"/>
</dbReference>
<evidence type="ECO:0000256" key="7">
    <source>
        <dbReference type="ARBA" id="ARBA00023160"/>
    </source>
</evidence>
<dbReference type="InterPro" id="IPR013747">
    <property type="entry name" value="ACP_syn_III_C"/>
</dbReference>
<dbReference type="InterPro" id="IPR016039">
    <property type="entry name" value="Thiolase-like"/>
</dbReference>
<dbReference type="RefSeq" id="WP_097323061.1">
    <property type="nucleotide sequence ID" value="NZ_OBDY01000013.1"/>
</dbReference>
<keyword evidence="4" id="KW-0808">Transferase</keyword>
<keyword evidence="9" id="KW-0012">Acyltransferase</keyword>
<evidence type="ECO:0000259" key="11">
    <source>
        <dbReference type="Pfam" id="PF08545"/>
    </source>
</evidence>
<keyword evidence="5" id="KW-0276">Fatty acid metabolism</keyword>
<evidence type="ECO:0000256" key="9">
    <source>
        <dbReference type="ARBA" id="ARBA00023315"/>
    </source>
</evidence>
<gene>
    <name evidence="12" type="ORF">SAMN05421748_113211</name>
</gene>
<dbReference type="PANTHER" id="PTHR43091:SF1">
    <property type="entry name" value="BETA-KETOACYL-[ACYL-CARRIER-PROTEIN] SYNTHASE III, CHLOROPLASTIC"/>
    <property type="match status" value="1"/>
</dbReference>
<evidence type="ECO:0000256" key="1">
    <source>
        <dbReference type="ARBA" id="ARBA00005189"/>
    </source>
</evidence>